<evidence type="ECO:0000313" key="3">
    <source>
        <dbReference type="Proteomes" id="UP001054252"/>
    </source>
</evidence>
<dbReference type="PANTHER" id="PTHR48049">
    <property type="entry name" value="GLYCOSYLTRANSFERASE"/>
    <property type="match status" value="1"/>
</dbReference>
<dbReference type="InterPro" id="IPR050481">
    <property type="entry name" value="UDP-glycosyltransf_plant"/>
</dbReference>
<protein>
    <submittedName>
        <fullName evidence="2">Uncharacterized protein</fullName>
    </submittedName>
</protein>
<dbReference type="SUPFAM" id="SSF53756">
    <property type="entry name" value="UDP-Glycosyltransferase/glycogen phosphorylase"/>
    <property type="match status" value="1"/>
</dbReference>
<name>A0AAV5JKS3_9ROSI</name>
<gene>
    <name evidence="2" type="ORF">SLEP1_g23178</name>
</gene>
<dbReference type="Gene3D" id="3.40.50.2000">
    <property type="entry name" value="Glycogen Phosphorylase B"/>
    <property type="match status" value="1"/>
</dbReference>
<sequence length="358" mass="40404">MSIVQQNLHVAVFPWLAYGHILPFLEVSKFLVQMGHRVSYISTPKNISRLPKFPTELYPNLSFVRLPMPQVEGLLPGFESTADIPVHKVPYLKKAYDNLETPLADFLKTSLVDWIIHDFAPHWLPRIATPMGINLAFFSVYSASFVAFLGPPDKLIGGHLQRPEDFTVMPEWIDYPSNIAFKLHEIVNVKQGMDQDVEDPIRWASVVQGCQVVTLRSSTEFEPDPLRLLPGLLQKPVVPIGLLPPSVTSAPPDEDNEDDTWKSLRKWLDGKNPKSVFYIALGTEVALSPSLSHEAIKAWPEKHMVSLVTNLWIQNSVLTPNQTTNHASIKSKIIYRDTIPVIFISITSLFVHNKSLLY</sequence>
<keyword evidence="3" id="KW-1185">Reference proteome</keyword>
<organism evidence="2 3">
    <name type="scientific">Rubroshorea leprosula</name>
    <dbReference type="NCBI Taxonomy" id="152421"/>
    <lineage>
        <taxon>Eukaryota</taxon>
        <taxon>Viridiplantae</taxon>
        <taxon>Streptophyta</taxon>
        <taxon>Embryophyta</taxon>
        <taxon>Tracheophyta</taxon>
        <taxon>Spermatophyta</taxon>
        <taxon>Magnoliopsida</taxon>
        <taxon>eudicotyledons</taxon>
        <taxon>Gunneridae</taxon>
        <taxon>Pentapetalae</taxon>
        <taxon>rosids</taxon>
        <taxon>malvids</taxon>
        <taxon>Malvales</taxon>
        <taxon>Dipterocarpaceae</taxon>
        <taxon>Rubroshorea</taxon>
    </lineage>
</organism>
<proteinExistence type="inferred from homology"/>
<accession>A0AAV5JKS3</accession>
<dbReference type="EMBL" id="BPVZ01000035">
    <property type="protein sequence ID" value="GKV11969.1"/>
    <property type="molecule type" value="Genomic_DNA"/>
</dbReference>
<evidence type="ECO:0000313" key="2">
    <source>
        <dbReference type="EMBL" id="GKV11969.1"/>
    </source>
</evidence>
<comment type="caution">
    <text evidence="2">The sequence shown here is derived from an EMBL/GenBank/DDBJ whole genome shotgun (WGS) entry which is preliminary data.</text>
</comment>
<comment type="similarity">
    <text evidence="1">Belongs to the UDP-glycosyltransferase family.</text>
</comment>
<dbReference type="PANTHER" id="PTHR48049:SF60">
    <property type="entry name" value="UDP-GLYCOSYLTRANSFERASE 91B1"/>
    <property type="match status" value="1"/>
</dbReference>
<dbReference type="GO" id="GO:0035251">
    <property type="term" value="F:UDP-glucosyltransferase activity"/>
    <property type="evidence" value="ECO:0007669"/>
    <property type="project" value="InterPro"/>
</dbReference>
<evidence type="ECO:0000256" key="1">
    <source>
        <dbReference type="ARBA" id="ARBA00009995"/>
    </source>
</evidence>
<dbReference type="Proteomes" id="UP001054252">
    <property type="component" value="Unassembled WGS sequence"/>
</dbReference>
<dbReference type="AlphaFoldDB" id="A0AAV5JKS3"/>
<reference evidence="2 3" key="1">
    <citation type="journal article" date="2021" name="Commun. Biol.">
        <title>The genome of Shorea leprosula (Dipterocarpaceae) highlights the ecological relevance of drought in aseasonal tropical rainforests.</title>
        <authorList>
            <person name="Ng K.K.S."/>
            <person name="Kobayashi M.J."/>
            <person name="Fawcett J.A."/>
            <person name="Hatakeyama M."/>
            <person name="Paape T."/>
            <person name="Ng C.H."/>
            <person name="Ang C.C."/>
            <person name="Tnah L.H."/>
            <person name="Lee C.T."/>
            <person name="Nishiyama T."/>
            <person name="Sese J."/>
            <person name="O'Brien M.J."/>
            <person name="Copetti D."/>
            <person name="Mohd Noor M.I."/>
            <person name="Ong R.C."/>
            <person name="Putra M."/>
            <person name="Sireger I.Z."/>
            <person name="Indrioko S."/>
            <person name="Kosugi Y."/>
            <person name="Izuno A."/>
            <person name="Isagi Y."/>
            <person name="Lee S.L."/>
            <person name="Shimizu K.K."/>
        </authorList>
    </citation>
    <scope>NUCLEOTIDE SEQUENCE [LARGE SCALE GENOMIC DNA]</scope>
    <source>
        <strain evidence="2">214</strain>
    </source>
</reference>